<dbReference type="AlphaFoldDB" id="A0A7J7CBZ4"/>
<keyword evidence="3 4" id="KW-0808">Transferase</keyword>
<evidence type="ECO:0000256" key="4">
    <source>
        <dbReference type="RuleBase" id="RU003718"/>
    </source>
</evidence>
<evidence type="ECO:0000256" key="3">
    <source>
        <dbReference type="ARBA" id="ARBA00022679"/>
    </source>
</evidence>
<dbReference type="Pfam" id="PF00201">
    <property type="entry name" value="UDPGT"/>
    <property type="match status" value="1"/>
</dbReference>
<proteinExistence type="inferred from homology"/>
<evidence type="ECO:0000256" key="5">
    <source>
        <dbReference type="RuleBase" id="RU362057"/>
    </source>
</evidence>
<comment type="similarity">
    <text evidence="1 4">Belongs to the UDP-glycosyltransferase family.</text>
</comment>
<dbReference type="InParanoid" id="A0A7J7CBZ4"/>
<dbReference type="SUPFAM" id="SSF53756">
    <property type="entry name" value="UDP-Glycosyltransferase/glycogen phosphorylase"/>
    <property type="match status" value="1"/>
</dbReference>
<dbReference type="InterPro" id="IPR002213">
    <property type="entry name" value="UDP_glucos_trans"/>
</dbReference>
<dbReference type="PANTHER" id="PTHR48046">
    <property type="entry name" value="UDP-GLYCOSYLTRANSFERASE 72E1"/>
    <property type="match status" value="1"/>
</dbReference>
<comment type="caution">
    <text evidence="6">The sequence shown here is derived from an EMBL/GenBank/DDBJ whole genome shotgun (WGS) entry which is preliminary data.</text>
</comment>
<gene>
    <name evidence="6" type="ORF">HS088_TW18G00304</name>
</gene>
<dbReference type="CDD" id="cd03784">
    <property type="entry name" value="GT1_Gtf-like"/>
    <property type="match status" value="1"/>
</dbReference>
<dbReference type="PROSITE" id="PS00375">
    <property type="entry name" value="UDPGT"/>
    <property type="match status" value="1"/>
</dbReference>
<name>A0A7J7CBZ4_TRIWF</name>
<evidence type="ECO:0000256" key="1">
    <source>
        <dbReference type="ARBA" id="ARBA00009995"/>
    </source>
</evidence>
<sequence>MEDEAPHVAVLPSIGIGHLISLIEFSKKLVHHHNFHITLIIPTIGSPPDAMIEALHGLPSTINHIFLPPVQYEDMPKNDPTRLLIVKATSLSLSPLRQVIKSLSATTKLVSFIADAFAIDFVDVAEEFNVPWYVYLPLSAMCLSLLLYLPTLSELVSCEYRDLIEPVKLPGCIPIHGNDLFAGLQDHKSEYYQWLLSMTKRLPLAKGIMINSFRELEAGTIRVFQEKTLCKSPVYAIGPLVRMGTNNLDNDDVSNCLKWLDDQAQGSVILVSFGSGGTLSNEQMNELAFGLEMSEHSFLWVVKSPNNESVTGTYFSIQSQNDPFDFLPRGFLGRTEGRGLVMPSWAPQAHILSHASTGGFLTHCGWNSVSESIVNGVPMIAWPLFAEQKMNAVLLTNDIKVAIRPKVGENGLVVREEISEVVKNLMGGEERKRMCEVMSGLKEAAAKALAIDGDSSNALSELAMEWTNHKKID</sequence>
<dbReference type="Proteomes" id="UP000593562">
    <property type="component" value="Unassembled WGS sequence"/>
</dbReference>
<organism evidence="6 7">
    <name type="scientific">Tripterygium wilfordii</name>
    <name type="common">Thunder God vine</name>
    <dbReference type="NCBI Taxonomy" id="458696"/>
    <lineage>
        <taxon>Eukaryota</taxon>
        <taxon>Viridiplantae</taxon>
        <taxon>Streptophyta</taxon>
        <taxon>Embryophyta</taxon>
        <taxon>Tracheophyta</taxon>
        <taxon>Spermatophyta</taxon>
        <taxon>Magnoliopsida</taxon>
        <taxon>eudicotyledons</taxon>
        <taxon>Gunneridae</taxon>
        <taxon>Pentapetalae</taxon>
        <taxon>rosids</taxon>
        <taxon>fabids</taxon>
        <taxon>Celastrales</taxon>
        <taxon>Celastraceae</taxon>
        <taxon>Tripterygium</taxon>
    </lineage>
</organism>
<evidence type="ECO:0000256" key="2">
    <source>
        <dbReference type="ARBA" id="ARBA00022676"/>
    </source>
</evidence>
<dbReference type="InterPro" id="IPR035595">
    <property type="entry name" value="UDP_glycos_trans_CS"/>
</dbReference>
<evidence type="ECO:0000313" key="6">
    <source>
        <dbReference type="EMBL" id="KAF5731622.1"/>
    </source>
</evidence>
<dbReference type="EC" id="2.4.1.-" evidence="5"/>
<evidence type="ECO:0000313" key="7">
    <source>
        <dbReference type="Proteomes" id="UP000593562"/>
    </source>
</evidence>
<dbReference type="GO" id="GO:0008194">
    <property type="term" value="F:UDP-glycosyltransferase activity"/>
    <property type="evidence" value="ECO:0007669"/>
    <property type="project" value="InterPro"/>
</dbReference>
<dbReference type="EMBL" id="JAAARO010000018">
    <property type="protein sequence ID" value="KAF5731622.1"/>
    <property type="molecule type" value="Genomic_DNA"/>
</dbReference>
<accession>A0A7J7CBZ4</accession>
<keyword evidence="7" id="KW-1185">Reference proteome</keyword>
<dbReference type="FunFam" id="3.40.50.2000:FF:000051">
    <property type="entry name" value="Glycosyltransferase"/>
    <property type="match status" value="1"/>
</dbReference>
<dbReference type="OrthoDB" id="5835829at2759"/>
<dbReference type="Gene3D" id="3.40.50.2000">
    <property type="entry name" value="Glycogen Phosphorylase B"/>
    <property type="match status" value="2"/>
</dbReference>
<reference evidence="6 7" key="1">
    <citation type="journal article" date="2020" name="Nat. Commun.">
        <title>Genome of Tripterygium wilfordii and identification of cytochrome P450 involved in triptolide biosynthesis.</title>
        <authorList>
            <person name="Tu L."/>
            <person name="Su P."/>
            <person name="Zhang Z."/>
            <person name="Gao L."/>
            <person name="Wang J."/>
            <person name="Hu T."/>
            <person name="Zhou J."/>
            <person name="Zhang Y."/>
            <person name="Zhao Y."/>
            <person name="Liu Y."/>
            <person name="Song Y."/>
            <person name="Tong Y."/>
            <person name="Lu Y."/>
            <person name="Yang J."/>
            <person name="Xu C."/>
            <person name="Jia M."/>
            <person name="Peters R.J."/>
            <person name="Huang L."/>
            <person name="Gao W."/>
        </authorList>
    </citation>
    <scope>NUCLEOTIDE SEQUENCE [LARGE SCALE GENOMIC DNA]</scope>
    <source>
        <strain evidence="7">cv. XIE 37</strain>
        <tissue evidence="6">Leaf</tissue>
    </source>
</reference>
<keyword evidence="2 4" id="KW-0328">Glycosyltransferase</keyword>
<protein>
    <recommendedName>
        <fullName evidence="5">Glycosyltransferase</fullName>
        <ecNumber evidence="5">2.4.1.-</ecNumber>
    </recommendedName>
</protein>
<dbReference type="FunFam" id="3.40.50.2000:FF:000054">
    <property type="entry name" value="Glycosyltransferase"/>
    <property type="match status" value="1"/>
</dbReference>
<dbReference type="PANTHER" id="PTHR48046:SF6">
    <property type="entry name" value="GLYCOSYLTRANSFERASE"/>
    <property type="match status" value="1"/>
</dbReference>